<evidence type="ECO:0000313" key="2">
    <source>
        <dbReference type="Proteomes" id="UP001158067"/>
    </source>
</evidence>
<keyword evidence="2" id="KW-1185">Reference proteome</keyword>
<comment type="caution">
    <text evidence="1">The sequence shown here is derived from an EMBL/GenBank/DDBJ whole genome shotgun (WGS) entry which is preliminary data.</text>
</comment>
<dbReference type="EMBL" id="FXUG01000001">
    <property type="protein sequence ID" value="SMP44197.1"/>
    <property type="molecule type" value="Genomic_DNA"/>
</dbReference>
<dbReference type="Proteomes" id="UP001158067">
    <property type="component" value="Unassembled WGS sequence"/>
</dbReference>
<reference evidence="1 2" key="1">
    <citation type="submission" date="2017-05" db="EMBL/GenBank/DDBJ databases">
        <authorList>
            <person name="Varghese N."/>
            <person name="Submissions S."/>
        </authorList>
    </citation>
    <scope>NUCLEOTIDE SEQUENCE [LARGE SCALE GENOMIC DNA]</scope>
    <source>
        <strain evidence="1 2">DSM 25457</strain>
    </source>
</reference>
<name>A0ABY1PTS0_9BACT</name>
<protein>
    <submittedName>
        <fullName evidence="1">Uncharacterized protein</fullName>
    </submittedName>
</protein>
<dbReference type="RefSeq" id="WP_283431230.1">
    <property type="nucleotide sequence ID" value="NZ_FXUG01000001.1"/>
</dbReference>
<proteinExistence type="predicted"/>
<accession>A0ABY1PTS0</accession>
<evidence type="ECO:0000313" key="1">
    <source>
        <dbReference type="EMBL" id="SMP44197.1"/>
    </source>
</evidence>
<gene>
    <name evidence="1" type="ORF">SAMN06265222_1011091</name>
</gene>
<sequence length="353" mass="39209">MPTIKGMSGATFARACWAGLRPVPRLRHLFVCVADHFEPEWNGASELLKRERVARWTDGYARSVAGVADSRGRSPQHTFFYPMECYQPELVEPLAELTRQGLGDVEVHLHHDNDSSEGLRSFLLTAATTLSDKHGLLTRDSNGLLRYGFIHGNWALDNSHPDGCWCGVNDELTVLRETGCYADFTMPAAPHPAQTRTINSIYDAVDDPNAPKSHDVGYHLTIGCDRPADGLMMIQGPLVIARKGWCQKPKIENGDLTGSQPPSTTRIHDWLRAGVKVRGRSDWLFVKLHTHGAQEANTAVLLGDAMREMHNGLAASSQRRGYAYHYVTAREMAQLAVQAQRGLVDPDFESLTW</sequence>
<organism evidence="1 2">
    <name type="scientific">Neorhodopirellula lusitana</name>
    <dbReference type="NCBI Taxonomy" id="445327"/>
    <lineage>
        <taxon>Bacteria</taxon>
        <taxon>Pseudomonadati</taxon>
        <taxon>Planctomycetota</taxon>
        <taxon>Planctomycetia</taxon>
        <taxon>Pirellulales</taxon>
        <taxon>Pirellulaceae</taxon>
        <taxon>Neorhodopirellula</taxon>
    </lineage>
</organism>